<proteinExistence type="predicted"/>
<dbReference type="AlphaFoldDB" id="A0A921GD37"/>
<gene>
    <name evidence="2" type="ORF">K8V91_11290</name>
</gene>
<evidence type="ECO:0000256" key="1">
    <source>
        <dbReference type="SAM" id="Coils"/>
    </source>
</evidence>
<dbReference type="RefSeq" id="WP_191376526.1">
    <property type="nucleotide sequence ID" value="NZ_CAJFOD010000122.1"/>
</dbReference>
<evidence type="ECO:0000313" key="2">
    <source>
        <dbReference type="EMBL" id="HJF41497.1"/>
    </source>
</evidence>
<evidence type="ECO:0000313" key="3">
    <source>
        <dbReference type="Proteomes" id="UP000749320"/>
    </source>
</evidence>
<organism evidence="2 3">
    <name type="scientific">Thomasclavelia spiroformis</name>
    <dbReference type="NCBI Taxonomy" id="29348"/>
    <lineage>
        <taxon>Bacteria</taxon>
        <taxon>Bacillati</taxon>
        <taxon>Bacillota</taxon>
        <taxon>Erysipelotrichia</taxon>
        <taxon>Erysipelotrichales</taxon>
        <taxon>Coprobacillaceae</taxon>
        <taxon>Thomasclavelia</taxon>
    </lineage>
</organism>
<keyword evidence="1" id="KW-0175">Coiled coil</keyword>
<feature type="coiled-coil region" evidence="1">
    <location>
        <begin position="690"/>
        <end position="717"/>
    </location>
</feature>
<comment type="caution">
    <text evidence="2">The sequence shown here is derived from an EMBL/GenBank/DDBJ whole genome shotgun (WGS) entry which is preliminary data.</text>
</comment>
<protein>
    <submittedName>
        <fullName evidence="2">Uncharacterized protein</fullName>
    </submittedName>
</protein>
<reference evidence="2" key="1">
    <citation type="journal article" date="2021" name="PeerJ">
        <title>Extensive microbial diversity within the chicken gut microbiome revealed by metagenomics and culture.</title>
        <authorList>
            <person name="Gilroy R."/>
            <person name="Ravi A."/>
            <person name="Getino M."/>
            <person name="Pursley I."/>
            <person name="Horton D.L."/>
            <person name="Alikhan N.F."/>
            <person name="Baker D."/>
            <person name="Gharbi K."/>
            <person name="Hall N."/>
            <person name="Watson M."/>
            <person name="Adriaenssens E.M."/>
            <person name="Foster-Nyarko E."/>
            <person name="Jarju S."/>
            <person name="Secka A."/>
            <person name="Antonio M."/>
            <person name="Oren A."/>
            <person name="Chaudhuri R.R."/>
            <person name="La Ragione R."/>
            <person name="Hildebrand F."/>
            <person name="Pallen M.J."/>
        </authorList>
    </citation>
    <scope>NUCLEOTIDE SEQUENCE</scope>
    <source>
        <strain evidence="2">CHK193-16274</strain>
    </source>
</reference>
<dbReference type="Proteomes" id="UP000749320">
    <property type="component" value="Unassembled WGS sequence"/>
</dbReference>
<dbReference type="EMBL" id="DYWV01000384">
    <property type="protein sequence ID" value="HJF41497.1"/>
    <property type="molecule type" value="Genomic_DNA"/>
</dbReference>
<sequence length="1053" mass="125202">MKENMNNNGIGVHHGAREINVDFLKQSIPGLDDLDNTIKRFREVAYNYNNKYPNKSKYYDEKFNNNISILAGRGMGKSSALITIISQIESSQYFKKVSAKKNYIDIINPMIDPEDINENSDILGWVITSLFEQANQLEQTDSKKSDLNYYFNIDNSIHHDLQEKKKELISYYSIYSKEYSNVALNNSVNVHDYNSNLEDILTFDYKLHKCFIEFINMIIKYKRDINRHTMKGLAGEKIEPLIYFFFDDVDMSSKKSIKILTDILSYFAHPNIVIFISGDYQVFEQSLMAYFMSETKEVTLKMSYKKRKKEIKFAKDRTEYFLKKVLPPSYRFYVQEFSNDAAKIVHHYHSNRDNIFERKNILELLSYVFCAGFEVNNKPEENVYLKTFIVPKPDDNDDFDKNKLVRLNEEIRMNYLYAYLSVFSVNIRGFMNVYNYLVKEAENIFELENKNLKEYWNINKFKEFLRVILNSKHTYQKYQNNIEKFIYVKDQTDNKEQDDDSTKNDYTKLRIDCEELGLFINELMKKLKDNLDKVIMDDDNDKEDDPDYIKGEINSIIMLPILVNELFYIIHQENYEQRYKSVKNKLKNILTNTFVNSLNKNILLIPNNLGMRRTLCIYYFVISRMSINFLDKLRNYYGYDYDASNNKKDIVQLYYATIQLKTAGVKKIESSNKNSSFSYDCYDKYKKSTYSNLKVRLKIEEEIAEEMNNMFKHLDREWLADKIKFATAITPTVNKIENTVHNKFLDKFGLMLIDETTTMLDEMYALINYLGNSKEFLNIFNKSLENSNKYETIIMNCFDELEKMFKDQDIIDTVEISDSIDKYVEKIIKNFDNLSGKPYVYVDINKQIQRRLENRLTDKDDENNKQINEIKTLLNSLDDFKMEFEVLADRLSNLYDSSYEEIENILYDQLYYYFNIDIYSIIDYELNEMVINSILDIQLDCIERDSERLMKDLNKLVRNLKTNIRSNGIVVPRNKKYEEIESIANYLLRQTRKQDMVSNAEIKIIRDSIKKCVKCYYLYLFILEYTRVEKLSNDTRFFNNFKSGIEYGNQTKG</sequence>
<accession>A0A921GD37</accession>
<name>A0A921GD37_9FIRM</name>
<reference evidence="2" key="2">
    <citation type="submission" date="2021-09" db="EMBL/GenBank/DDBJ databases">
        <authorList>
            <person name="Gilroy R."/>
        </authorList>
    </citation>
    <scope>NUCLEOTIDE SEQUENCE</scope>
    <source>
        <strain evidence="2">CHK193-16274</strain>
    </source>
</reference>